<feature type="compositionally biased region" description="Low complexity" evidence="1">
    <location>
        <begin position="157"/>
        <end position="170"/>
    </location>
</feature>
<feature type="region of interest" description="Disordered" evidence="1">
    <location>
        <begin position="669"/>
        <end position="735"/>
    </location>
</feature>
<dbReference type="EMBL" id="JAVHJL010000011">
    <property type="protein sequence ID" value="KAK6496066.1"/>
    <property type="molecule type" value="Genomic_DNA"/>
</dbReference>
<accession>A0AAV9VS72</accession>
<reference evidence="2 3" key="1">
    <citation type="submission" date="2023-08" db="EMBL/GenBank/DDBJ databases">
        <authorList>
            <person name="Palmer J.M."/>
        </authorList>
    </citation>
    <scope>NUCLEOTIDE SEQUENCE [LARGE SCALE GENOMIC DNA]</scope>
    <source>
        <strain evidence="2 3">TWF481</strain>
    </source>
</reference>
<evidence type="ECO:0000313" key="3">
    <source>
        <dbReference type="Proteomes" id="UP001370758"/>
    </source>
</evidence>
<evidence type="ECO:0000256" key="1">
    <source>
        <dbReference type="SAM" id="MobiDB-lite"/>
    </source>
</evidence>
<name>A0AAV9VS72_9PEZI</name>
<feature type="region of interest" description="Disordered" evidence="1">
    <location>
        <begin position="157"/>
        <end position="192"/>
    </location>
</feature>
<dbReference type="Proteomes" id="UP001370758">
    <property type="component" value="Unassembled WGS sequence"/>
</dbReference>
<sequence length="735" mass="81975">MRLPQSTITLFIAPAFSFYLVVLSKLRAPWSRSISTTFLPTLQNYPTSGSNICNEVPASYALPDDYIEALAIYNLPYAPDNVRALAFFTNPGCDDEGKLFPGPGERGKASPDFVIQVTTDNPVGIHIIPLAQKGMRVSPKSFRSLAAFRSTTTSLTLTNSQRRQGNSRRNPVQPEQTTVISTGNVPSPFSQPGGGPQLWKIDTWFTETPWFLPDVTTTSVYRYVRDWVEMALVRQTGIQPPDVWGLYNEFGHSISLAVREVLSANAAKVGRSLKTLYANPVPAKNVIKPPNFWEEVERVREQDRLAAANLPPEEPGNAMNAEAQIPEEEPEEIDIDGLSITDMERADQEAALYSQIEGGMPSFDRIPEEVDHYPLYPVPQNIYLPLQEDDPGPQEAPTYAFTDDDVRSFMRQMDRQIAEEERRVEEEQRPPPLPFWRTSSVPAESSSSESENENFPELDQQYSERSENSRSPSPSEIIQDFDLFNPDSVVVGGRIPPEIDRIIQNTGLGFDPLDLETFEFEQMDALRAEWDEARREALREIADTDISTEAVRSSVAANGALTDVFEAGGNLPPQRGWQPNASGASIIEEEDEEEVQSEVEQEIPSMPVENRIVLPISVSQVMNEIPNAGALLLNGLPFRPNFMFRNGPPPPEDSETLNQGVRANEALLQSLPSRSRVPRAQDDERQDLTVANAGPEEHDGMQQIDSSEGFRPRSGQESEEDVTTASQVQKKRKTE</sequence>
<feature type="region of interest" description="Disordered" evidence="1">
    <location>
        <begin position="418"/>
        <end position="479"/>
    </location>
</feature>
<dbReference type="AlphaFoldDB" id="A0AAV9VS72"/>
<protein>
    <submittedName>
        <fullName evidence="2">Uncharacterized protein</fullName>
    </submittedName>
</protein>
<gene>
    <name evidence="2" type="ORF">TWF481_002090</name>
</gene>
<proteinExistence type="predicted"/>
<feature type="compositionally biased region" description="Basic and acidic residues" evidence="1">
    <location>
        <begin position="418"/>
        <end position="429"/>
    </location>
</feature>
<evidence type="ECO:0000313" key="2">
    <source>
        <dbReference type="EMBL" id="KAK6496066.1"/>
    </source>
</evidence>
<organism evidence="2 3">
    <name type="scientific">Arthrobotrys musiformis</name>
    <dbReference type="NCBI Taxonomy" id="47236"/>
    <lineage>
        <taxon>Eukaryota</taxon>
        <taxon>Fungi</taxon>
        <taxon>Dikarya</taxon>
        <taxon>Ascomycota</taxon>
        <taxon>Pezizomycotina</taxon>
        <taxon>Orbiliomycetes</taxon>
        <taxon>Orbiliales</taxon>
        <taxon>Orbiliaceae</taxon>
        <taxon>Arthrobotrys</taxon>
    </lineage>
</organism>
<feature type="compositionally biased region" description="Polar residues" evidence="1">
    <location>
        <begin position="173"/>
        <end position="185"/>
    </location>
</feature>
<keyword evidence="3" id="KW-1185">Reference proteome</keyword>
<comment type="caution">
    <text evidence="2">The sequence shown here is derived from an EMBL/GenBank/DDBJ whole genome shotgun (WGS) entry which is preliminary data.</text>
</comment>